<dbReference type="OrthoDB" id="1588495at2759"/>
<dbReference type="EMBL" id="JAGGNH010000001">
    <property type="protein sequence ID" value="KAJ0987116.1"/>
    <property type="molecule type" value="Genomic_DNA"/>
</dbReference>
<feature type="region of interest" description="Disordered" evidence="2">
    <location>
        <begin position="1"/>
        <end position="138"/>
    </location>
</feature>
<dbReference type="PROSITE" id="PS51742">
    <property type="entry name" value="PPC"/>
    <property type="match status" value="1"/>
</dbReference>
<evidence type="ECO:0000256" key="2">
    <source>
        <dbReference type="SAM" id="MobiDB-lite"/>
    </source>
</evidence>
<keyword evidence="1" id="KW-0805">Transcription regulation</keyword>
<keyword evidence="1" id="KW-0539">Nucleus</keyword>
<feature type="compositionally biased region" description="Basic and acidic residues" evidence="2">
    <location>
        <begin position="70"/>
        <end position="82"/>
    </location>
</feature>
<reference evidence="4" key="2">
    <citation type="journal article" date="2022" name="Hortic Res">
        <title>The genome of Dioscorea zingiberensis sheds light on the biosynthesis, origin and evolution of the medicinally important diosgenin saponins.</title>
        <authorList>
            <person name="Li Y."/>
            <person name="Tan C."/>
            <person name="Li Z."/>
            <person name="Guo J."/>
            <person name="Li S."/>
            <person name="Chen X."/>
            <person name="Wang C."/>
            <person name="Dai X."/>
            <person name="Yang H."/>
            <person name="Song W."/>
            <person name="Hou L."/>
            <person name="Xu J."/>
            <person name="Tong Z."/>
            <person name="Xu A."/>
            <person name="Yuan X."/>
            <person name="Wang W."/>
            <person name="Yang Q."/>
            <person name="Chen L."/>
            <person name="Sun Z."/>
            <person name="Wang K."/>
            <person name="Pan B."/>
            <person name="Chen J."/>
            <person name="Bao Y."/>
            <person name="Liu F."/>
            <person name="Qi X."/>
            <person name="Gang D.R."/>
            <person name="Wen J."/>
            <person name="Li J."/>
        </authorList>
    </citation>
    <scope>NUCLEOTIDE SEQUENCE</scope>
    <source>
        <strain evidence="4">Dzin_1.0</strain>
    </source>
</reference>
<protein>
    <recommendedName>
        <fullName evidence="1">AT-hook motif nuclear-localized protein</fullName>
    </recommendedName>
</protein>
<feature type="region of interest" description="Disordered" evidence="2">
    <location>
        <begin position="255"/>
        <end position="288"/>
    </location>
</feature>
<accession>A0A9D5D8L1</accession>
<comment type="subcellular location">
    <subcellularLocation>
        <location evidence="1">Nucleus</location>
    </subcellularLocation>
</comment>
<feature type="region of interest" description="Disordered" evidence="2">
    <location>
        <begin position="458"/>
        <end position="482"/>
    </location>
</feature>
<dbReference type="PANTHER" id="PTHR31500">
    <property type="entry name" value="AT-HOOK MOTIF NUCLEAR-LOCALIZED PROTEIN 9"/>
    <property type="match status" value="1"/>
</dbReference>
<gene>
    <name evidence="4" type="ORF">J5N97_005472</name>
</gene>
<dbReference type="Pfam" id="PF03479">
    <property type="entry name" value="PCC"/>
    <property type="match status" value="1"/>
</dbReference>
<feature type="compositionally biased region" description="Low complexity" evidence="2">
    <location>
        <begin position="52"/>
        <end position="64"/>
    </location>
</feature>
<organism evidence="4 5">
    <name type="scientific">Dioscorea zingiberensis</name>
    <dbReference type="NCBI Taxonomy" id="325984"/>
    <lineage>
        <taxon>Eukaryota</taxon>
        <taxon>Viridiplantae</taxon>
        <taxon>Streptophyta</taxon>
        <taxon>Embryophyta</taxon>
        <taxon>Tracheophyta</taxon>
        <taxon>Spermatophyta</taxon>
        <taxon>Magnoliopsida</taxon>
        <taxon>Liliopsida</taxon>
        <taxon>Dioscoreales</taxon>
        <taxon>Dioscoreaceae</taxon>
        <taxon>Dioscorea</taxon>
    </lineage>
</organism>
<dbReference type="GO" id="GO:0005634">
    <property type="term" value="C:nucleus"/>
    <property type="evidence" value="ECO:0007669"/>
    <property type="project" value="UniProtKB-SubCell"/>
</dbReference>
<sequence length="482" mass="48969">MEKNTNTNVAPTAVKDNTNTRTRVAPNANSNTNTGATNHQRANPPVAPPPSSASADGSTGASNSLSQSRDPPKRGRPRKDSGPTKPWVIGLPAPRAVAGLPPLYPPPMDSQAPAAPPVSQEPLASPASPIPPTSLFNAPLSRATKKDAPVPPVVSAQAPLVLGCSLPREVIATKVTRTHAHPAPVVPAPVLSDPVVPMVPTPAPVTRTPPVTFFLSSLVSANQDPLTPVSPDTETLTPPMSLFLEPPAPMFPLPPARESPLAKSEGPSVAPAEDRVRKRGRSEEEQKNIGTPTIEFKPHAITVPIGEDILEKIMSFTHEGHNSVCVLSATGSVSSATIGQLTVDLNMCAIYEGFYDIVRLNGAYIMNEMNGYTHRMGGLTVTLANIEGTLFGGKVTGPLIAASGVQLVLGTFSEGDNPSRDVTAPPAAVAVVAATAAIAGANAATTATFGGVGGVGGAGGAASRGGGGASDAGTGTTAGGVE</sequence>
<dbReference type="CDD" id="cd11378">
    <property type="entry name" value="DUF296"/>
    <property type="match status" value="1"/>
</dbReference>
<dbReference type="SUPFAM" id="SSF117856">
    <property type="entry name" value="AF0104/ALDC/Ptd012-like"/>
    <property type="match status" value="1"/>
</dbReference>
<name>A0A9D5D8L1_9LILI</name>
<proteinExistence type="predicted"/>
<keyword evidence="1" id="KW-0238">DNA-binding</keyword>
<keyword evidence="5" id="KW-1185">Reference proteome</keyword>
<comment type="domain">
    <text evidence="1">The PPC domain mediates interactions between AHL proteins.</text>
</comment>
<dbReference type="PANTHER" id="PTHR31500:SF57">
    <property type="entry name" value="AT-HOOK MOTIF NUCLEAR-LOCALIZED PROTEIN 10"/>
    <property type="match status" value="1"/>
</dbReference>
<dbReference type="Gene3D" id="3.30.1330.80">
    <property type="entry name" value="Hypothetical protein, similar to alpha- acetolactate decarboxylase, domain 2"/>
    <property type="match status" value="1"/>
</dbReference>
<comment type="caution">
    <text evidence="4">The sequence shown here is derived from an EMBL/GenBank/DDBJ whole genome shotgun (WGS) entry which is preliminary data.</text>
</comment>
<evidence type="ECO:0000313" key="4">
    <source>
        <dbReference type="EMBL" id="KAJ0987116.1"/>
    </source>
</evidence>
<evidence type="ECO:0000259" key="3">
    <source>
        <dbReference type="PROSITE" id="PS51742"/>
    </source>
</evidence>
<dbReference type="InterPro" id="IPR039605">
    <property type="entry name" value="AHL"/>
</dbReference>
<dbReference type="Proteomes" id="UP001085076">
    <property type="component" value="Miscellaneous, Linkage group lg01"/>
</dbReference>
<evidence type="ECO:0000313" key="5">
    <source>
        <dbReference type="Proteomes" id="UP001085076"/>
    </source>
</evidence>
<evidence type="ECO:0000256" key="1">
    <source>
        <dbReference type="RuleBase" id="RU367031"/>
    </source>
</evidence>
<keyword evidence="1" id="KW-0804">Transcription</keyword>
<feature type="compositionally biased region" description="Basic and acidic residues" evidence="2">
    <location>
        <begin position="272"/>
        <end position="287"/>
    </location>
</feature>
<dbReference type="AlphaFoldDB" id="A0A9D5D8L1"/>
<feature type="domain" description="PPC" evidence="3">
    <location>
        <begin position="292"/>
        <end position="435"/>
    </location>
</feature>
<feature type="compositionally biased region" description="Polar residues" evidence="2">
    <location>
        <begin position="1"/>
        <end position="22"/>
    </location>
</feature>
<comment type="function">
    <text evidence="1">Transcription factor that specifically binds AT-rich DNA sequences related to the nuclear matrix attachment regions (MARs).</text>
</comment>
<feature type="compositionally biased region" description="Low complexity" evidence="2">
    <location>
        <begin position="25"/>
        <end position="44"/>
    </location>
</feature>
<reference evidence="4" key="1">
    <citation type="submission" date="2021-03" db="EMBL/GenBank/DDBJ databases">
        <authorList>
            <person name="Li Z."/>
            <person name="Yang C."/>
        </authorList>
    </citation>
    <scope>NUCLEOTIDE SEQUENCE</scope>
    <source>
        <strain evidence="4">Dzin_1.0</strain>
        <tissue evidence="4">Leaf</tissue>
    </source>
</reference>
<dbReference type="GO" id="GO:0003680">
    <property type="term" value="F:minor groove of adenine-thymine-rich DNA binding"/>
    <property type="evidence" value="ECO:0007669"/>
    <property type="project" value="UniProtKB-UniRule"/>
</dbReference>
<dbReference type="InterPro" id="IPR005175">
    <property type="entry name" value="PPC_dom"/>
</dbReference>